<evidence type="ECO:0000256" key="2">
    <source>
        <dbReference type="ARBA" id="ARBA00022801"/>
    </source>
</evidence>
<keyword evidence="2" id="KW-0378">Hydrolase</keyword>
<keyword evidence="3" id="KW-0442">Lipid degradation</keyword>
<dbReference type="PANTHER" id="PTHR10272:SF14">
    <property type="entry name" value="PAF ACETYLHYDROLASE FAMILY PROTEIN"/>
    <property type="match status" value="1"/>
</dbReference>
<evidence type="ECO:0000313" key="6">
    <source>
        <dbReference type="EMBL" id="KAJ5103111.1"/>
    </source>
</evidence>
<keyword evidence="7" id="KW-1185">Reference proteome</keyword>
<dbReference type="GO" id="GO:0017000">
    <property type="term" value="P:antibiotic biosynthetic process"/>
    <property type="evidence" value="ECO:0007669"/>
    <property type="project" value="UniProtKB-ARBA"/>
</dbReference>
<dbReference type="PANTHER" id="PTHR10272">
    <property type="entry name" value="PLATELET-ACTIVATING FACTOR ACETYLHYDROLASE"/>
    <property type="match status" value="1"/>
</dbReference>
<dbReference type="GO" id="GO:0016042">
    <property type="term" value="P:lipid catabolic process"/>
    <property type="evidence" value="ECO:0007669"/>
    <property type="project" value="UniProtKB-KW"/>
</dbReference>
<dbReference type="Proteomes" id="UP001149074">
    <property type="component" value="Unassembled WGS sequence"/>
</dbReference>
<dbReference type="EMBL" id="JAPQKI010000004">
    <property type="protein sequence ID" value="KAJ5103111.1"/>
    <property type="molecule type" value="Genomic_DNA"/>
</dbReference>
<evidence type="ECO:0000256" key="1">
    <source>
        <dbReference type="ARBA" id="ARBA00013201"/>
    </source>
</evidence>
<proteinExistence type="predicted"/>
<reference evidence="6" key="2">
    <citation type="journal article" date="2023" name="IMA Fungus">
        <title>Comparative genomic study of the Penicillium genus elucidates a diverse pangenome and 15 lateral gene transfer events.</title>
        <authorList>
            <person name="Petersen C."/>
            <person name="Sorensen T."/>
            <person name="Nielsen M.R."/>
            <person name="Sondergaard T.E."/>
            <person name="Sorensen J.L."/>
            <person name="Fitzpatrick D.A."/>
            <person name="Frisvad J.C."/>
            <person name="Nielsen K.L."/>
        </authorList>
    </citation>
    <scope>NUCLEOTIDE SEQUENCE</scope>
    <source>
        <strain evidence="6">IBT 30761</strain>
    </source>
</reference>
<evidence type="ECO:0000256" key="4">
    <source>
        <dbReference type="ARBA" id="ARBA00023098"/>
    </source>
</evidence>
<accession>A0A9W9KEQ4</accession>
<dbReference type="RefSeq" id="XP_056476491.1">
    <property type="nucleotide sequence ID" value="XM_056616134.1"/>
</dbReference>
<keyword evidence="4" id="KW-0443">Lipid metabolism</keyword>
<dbReference type="GO" id="GO:0072330">
    <property type="term" value="P:monocarboxylic acid biosynthetic process"/>
    <property type="evidence" value="ECO:0007669"/>
    <property type="project" value="UniProtKB-ARBA"/>
</dbReference>
<dbReference type="EC" id="3.1.1.47" evidence="1"/>
<dbReference type="AlphaFoldDB" id="A0A9W9KEQ4"/>
<protein>
    <recommendedName>
        <fullName evidence="1">1-alkyl-2-acetylglycerophosphocholine esterase</fullName>
        <ecNumber evidence="1">3.1.1.47</ecNumber>
    </recommendedName>
</protein>
<keyword evidence="5" id="KW-0732">Signal</keyword>
<reference evidence="6" key="1">
    <citation type="submission" date="2022-11" db="EMBL/GenBank/DDBJ databases">
        <authorList>
            <person name="Petersen C."/>
        </authorList>
    </citation>
    <scope>NUCLEOTIDE SEQUENCE</scope>
    <source>
        <strain evidence="6">IBT 30761</strain>
    </source>
</reference>
<comment type="caution">
    <text evidence="6">The sequence shown here is derived from an EMBL/GenBank/DDBJ whole genome shotgun (WGS) entry which is preliminary data.</text>
</comment>
<dbReference type="OrthoDB" id="2363873at2759"/>
<dbReference type="GO" id="GO:0003847">
    <property type="term" value="F:1-alkyl-2-acetylglycerophosphocholine esterase activity"/>
    <property type="evidence" value="ECO:0007669"/>
    <property type="project" value="UniProtKB-EC"/>
</dbReference>
<feature type="signal peptide" evidence="5">
    <location>
        <begin position="1"/>
        <end position="17"/>
    </location>
</feature>
<dbReference type="InterPro" id="IPR029058">
    <property type="entry name" value="AB_hydrolase_fold"/>
</dbReference>
<gene>
    <name evidence="6" type="ORF">N7532_003640</name>
</gene>
<organism evidence="6 7">
    <name type="scientific">Penicillium argentinense</name>
    <dbReference type="NCBI Taxonomy" id="1131581"/>
    <lineage>
        <taxon>Eukaryota</taxon>
        <taxon>Fungi</taxon>
        <taxon>Dikarya</taxon>
        <taxon>Ascomycota</taxon>
        <taxon>Pezizomycotina</taxon>
        <taxon>Eurotiomycetes</taxon>
        <taxon>Eurotiomycetidae</taxon>
        <taxon>Eurotiales</taxon>
        <taxon>Aspergillaceae</taxon>
        <taxon>Penicillium</taxon>
    </lineage>
</organism>
<evidence type="ECO:0000256" key="3">
    <source>
        <dbReference type="ARBA" id="ARBA00022963"/>
    </source>
</evidence>
<sequence>MTPVLLLYTCLFGLSQASISLPSTTGACDVTLHTSELVDSSRIDPFDPKGGNRSLMITSFTPTNCGSIQSTPYFPNGTAAYEDAQFKAFGLPPGTFSSFQLQSRHKSPATTYTPYPVVLFSPALSTSRLMYTLLLREIASNGLAIVSVDHPYDAEIIEYPDGHTVLGKLSNISTEYEIEPVLNVRVEDMTFLLDQLHTHKTLHQIFPLSKNPHLLSLTNVTIMGHSLGGATAAQTLLLDNRFAGAINLDGTLWGSVVKKGLDKPFMLFGHTNKTQATDPSWKALWPRLKGWKIELELAQSEHYTFSDYPILLDAVNIADAARRAFQARIGTIGALRARDAIVEFTVAAVRYFVNEELGEILRGPSEAWPDISFVSS</sequence>
<dbReference type="Pfam" id="PF03403">
    <property type="entry name" value="PAF-AH_p_II"/>
    <property type="match status" value="2"/>
</dbReference>
<evidence type="ECO:0000256" key="5">
    <source>
        <dbReference type="SAM" id="SignalP"/>
    </source>
</evidence>
<name>A0A9W9KEQ4_9EURO</name>
<feature type="chain" id="PRO_5040826537" description="1-alkyl-2-acetylglycerophosphocholine esterase" evidence="5">
    <location>
        <begin position="18"/>
        <end position="376"/>
    </location>
</feature>
<evidence type="ECO:0000313" key="7">
    <source>
        <dbReference type="Proteomes" id="UP001149074"/>
    </source>
</evidence>
<dbReference type="GeneID" id="81355113"/>
<dbReference type="Gene3D" id="3.40.50.1820">
    <property type="entry name" value="alpha/beta hydrolase"/>
    <property type="match status" value="1"/>
</dbReference>
<dbReference type="SUPFAM" id="SSF53474">
    <property type="entry name" value="alpha/beta-Hydrolases"/>
    <property type="match status" value="1"/>
</dbReference>